<reference evidence="2" key="1">
    <citation type="submission" date="2019-01" db="EMBL/GenBank/DDBJ databases">
        <title>Colletotrichum abscissum LGMF1257.</title>
        <authorList>
            <person name="Baroncelli R."/>
        </authorList>
    </citation>
    <scope>NUCLEOTIDE SEQUENCE</scope>
    <source>
        <strain evidence="2">Ca142</strain>
    </source>
</reference>
<feature type="chain" id="PRO_5040484753" evidence="1">
    <location>
        <begin position="31"/>
        <end position="100"/>
    </location>
</feature>
<proteinExistence type="predicted"/>
<sequence length="100" mass="11256">MFEKPKVAVMGIRKLLLMAVPVGLQTEMWGRDSVRQCEEQHVIKSYSKVSITGLNSGHSRTSDRDYMYTVRSILGPACVGQVQKDEVCCQEEAIYDPDCN</sequence>
<feature type="signal peptide" evidence="1">
    <location>
        <begin position="1"/>
        <end position="30"/>
    </location>
</feature>
<evidence type="ECO:0000313" key="3">
    <source>
        <dbReference type="Proteomes" id="UP001056436"/>
    </source>
</evidence>
<protein>
    <submittedName>
        <fullName evidence="2">Uncharacterized protein</fullName>
    </submittedName>
</protein>
<comment type="caution">
    <text evidence="2">The sequence shown here is derived from an EMBL/GenBank/DDBJ whole genome shotgun (WGS) entry which is preliminary data.</text>
</comment>
<dbReference type="AlphaFoldDB" id="A0A9P9X1D7"/>
<keyword evidence="1" id="KW-0732">Signal</keyword>
<evidence type="ECO:0000256" key="1">
    <source>
        <dbReference type="SAM" id="SignalP"/>
    </source>
</evidence>
<organism evidence="2 3">
    <name type="scientific">Colletotrichum abscissum</name>
    <dbReference type="NCBI Taxonomy" id="1671311"/>
    <lineage>
        <taxon>Eukaryota</taxon>
        <taxon>Fungi</taxon>
        <taxon>Dikarya</taxon>
        <taxon>Ascomycota</taxon>
        <taxon>Pezizomycotina</taxon>
        <taxon>Sordariomycetes</taxon>
        <taxon>Hypocreomycetidae</taxon>
        <taxon>Glomerellales</taxon>
        <taxon>Glomerellaceae</taxon>
        <taxon>Colletotrichum</taxon>
        <taxon>Colletotrichum acutatum species complex</taxon>
    </lineage>
</organism>
<evidence type="ECO:0000313" key="2">
    <source>
        <dbReference type="EMBL" id="KAI3530988.1"/>
    </source>
</evidence>
<keyword evidence="3" id="KW-1185">Reference proteome</keyword>
<accession>A0A9P9X1D7</accession>
<dbReference type="EMBL" id="SDAQ01000194">
    <property type="protein sequence ID" value="KAI3530988.1"/>
    <property type="molecule type" value="Genomic_DNA"/>
</dbReference>
<gene>
    <name evidence="2" type="ORF">CABS02_14338</name>
</gene>
<name>A0A9P9X1D7_9PEZI</name>
<dbReference type="Proteomes" id="UP001056436">
    <property type="component" value="Unassembled WGS sequence"/>
</dbReference>